<name>A0A371DX98_9APHY</name>
<dbReference type="PROSITE" id="PS00463">
    <property type="entry name" value="ZN2_CY6_FUNGAL_1"/>
    <property type="match status" value="1"/>
</dbReference>
<dbReference type="PANTHER" id="PTHR47338">
    <property type="entry name" value="ZN(II)2CYS6 TRANSCRIPTION FACTOR (EUROFUNG)-RELATED"/>
    <property type="match status" value="1"/>
</dbReference>
<keyword evidence="5" id="KW-0539">Nucleus</keyword>
<dbReference type="SMART" id="SM00066">
    <property type="entry name" value="GAL4"/>
    <property type="match status" value="1"/>
</dbReference>
<feature type="region of interest" description="Disordered" evidence="6">
    <location>
        <begin position="293"/>
        <end position="312"/>
    </location>
</feature>
<proteinExistence type="predicted"/>
<dbReference type="GO" id="GO:0000981">
    <property type="term" value="F:DNA-binding transcription factor activity, RNA polymerase II-specific"/>
    <property type="evidence" value="ECO:0007669"/>
    <property type="project" value="InterPro"/>
</dbReference>
<sequence>MSQAIADASSGGGPPGSKRAPRGAACLNCRRRKMRCDGGRPVCGQCIRTGREADCEYTDGPGPSPTQVLEEQIARLEGRIRELEHPELVAPSVTLNPTHGQGPVQGQPRALLAGAPNIPMLGRIGTPDPLPLMIPGAFGQPGGPTPGLSQDPLVEPPVDLVRTLVNALLPHVSSLGFFLHVPRFMQVIQLPAGDPRRAQLSPALLNAVYLWGAHLSTSQNIRAYEATFLSRATSALTSALRDSHYTVLNLIQAELLVANYFFTMSRFLEGRYHCSAAVALVLSCRLGKIRSSADQGHGHGIQGRENNLPPPRDAIEEGERIRGFWYVYALDKSWAVALGSPSHFNGVAHTGSHVDTPWPLEMAQYEAGGMAHDFRSALTVYNFVSGAVSVPYSGRDSQLSLRAKAATLFERATNLASQWSANVDRNEFYGRFMALDGLIDRFIASLPPIERSGSPDVALTSLVTHTLARAATIQLRSNFKDYDRMNDRKDFTAAQGAAALLDNLNLPPANVDPILAILWTAISRVLIGEIIRYNDAQAHSSSQPLFDSEQYAHSSALLQSASQIQPQLQPQTYPPTSYAAMLTGTAVAASAGPSTARTSQRDAIRAMLDRVLGAMNRFRDASPLMGMIHDGFVSLLATMN</sequence>
<dbReference type="Gene3D" id="4.10.240.10">
    <property type="entry name" value="Zn(2)-C6 fungal-type DNA-binding domain"/>
    <property type="match status" value="1"/>
</dbReference>
<dbReference type="InterPro" id="IPR007219">
    <property type="entry name" value="XnlR_reg_dom"/>
</dbReference>
<dbReference type="GO" id="GO:0008270">
    <property type="term" value="F:zinc ion binding"/>
    <property type="evidence" value="ECO:0007669"/>
    <property type="project" value="InterPro"/>
</dbReference>
<evidence type="ECO:0000256" key="1">
    <source>
        <dbReference type="ARBA" id="ARBA00004123"/>
    </source>
</evidence>
<keyword evidence="2" id="KW-0479">Metal-binding</keyword>
<dbReference type="Proteomes" id="UP000256964">
    <property type="component" value="Unassembled WGS sequence"/>
</dbReference>
<dbReference type="InterPro" id="IPR001138">
    <property type="entry name" value="Zn2Cys6_DnaBD"/>
</dbReference>
<dbReference type="CDD" id="cd12148">
    <property type="entry name" value="fungal_TF_MHR"/>
    <property type="match status" value="1"/>
</dbReference>
<evidence type="ECO:0000256" key="2">
    <source>
        <dbReference type="ARBA" id="ARBA00022723"/>
    </source>
</evidence>
<evidence type="ECO:0000313" key="9">
    <source>
        <dbReference type="Proteomes" id="UP000256964"/>
    </source>
</evidence>
<evidence type="ECO:0000256" key="6">
    <source>
        <dbReference type="SAM" id="MobiDB-lite"/>
    </source>
</evidence>
<accession>A0A371DX98</accession>
<evidence type="ECO:0000259" key="7">
    <source>
        <dbReference type="PROSITE" id="PS50048"/>
    </source>
</evidence>
<dbReference type="Pfam" id="PF04082">
    <property type="entry name" value="Fungal_trans"/>
    <property type="match status" value="1"/>
</dbReference>
<dbReference type="PANTHER" id="PTHR47338:SF29">
    <property type="entry name" value="ZN(2)-C6 FUNGAL-TYPE DOMAIN-CONTAINING PROTEIN"/>
    <property type="match status" value="1"/>
</dbReference>
<dbReference type="STRING" id="139420.A0A371DX98"/>
<evidence type="ECO:0000256" key="5">
    <source>
        <dbReference type="ARBA" id="ARBA00023242"/>
    </source>
</evidence>
<evidence type="ECO:0000256" key="4">
    <source>
        <dbReference type="ARBA" id="ARBA00023163"/>
    </source>
</evidence>
<feature type="region of interest" description="Disordered" evidence="6">
    <location>
        <begin position="1"/>
        <end position="22"/>
    </location>
</feature>
<evidence type="ECO:0000313" key="8">
    <source>
        <dbReference type="EMBL" id="RDX57182.1"/>
    </source>
</evidence>
<dbReference type="GO" id="GO:0006351">
    <property type="term" value="P:DNA-templated transcription"/>
    <property type="evidence" value="ECO:0007669"/>
    <property type="project" value="InterPro"/>
</dbReference>
<dbReference type="PROSITE" id="PS50048">
    <property type="entry name" value="ZN2_CY6_FUNGAL_2"/>
    <property type="match status" value="1"/>
</dbReference>
<keyword evidence="3" id="KW-0805">Transcription regulation</keyword>
<protein>
    <recommendedName>
        <fullName evidence="7">Zn(2)-C6 fungal-type domain-containing protein</fullName>
    </recommendedName>
</protein>
<gene>
    <name evidence="8" type="ORF">OH76DRAFT_1476626</name>
</gene>
<dbReference type="CDD" id="cd00067">
    <property type="entry name" value="GAL4"/>
    <property type="match status" value="1"/>
</dbReference>
<dbReference type="GO" id="GO:0003677">
    <property type="term" value="F:DNA binding"/>
    <property type="evidence" value="ECO:0007669"/>
    <property type="project" value="InterPro"/>
</dbReference>
<dbReference type="InterPro" id="IPR036864">
    <property type="entry name" value="Zn2-C6_fun-type_DNA-bd_sf"/>
</dbReference>
<dbReference type="AlphaFoldDB" id="A0A371DX98"/>
<reference evidence="8 9" key="1">
    <citation type="journal article" date="2018" name="Biotechnol. Biofuels">
        <title>Integrative visual omics of the white-rot fungus Polyporus brumalis exposes the biotechnological potential of its oxidative enzymes for delignifying raw plant biomass.</title>
        <authorList>
            <person name="Miyauchi S."/>
            <person name="Rancon A."/>
            <person name="Drula E."/>
            <person name="Hage H."/>
            <person name="Chaduli D."/>
            <person name="Favel A."/>
            <person name="Grisel S."/>
            <person name="Henrissat B."/>
            <person name="Herpoel-Gimbert I."/>
            <person name="Ruiz-Duenas F.J."/>
            <person name="Chevret D."/>
            <person name="Hainaut M."/>
            <person name="Lin J."/>
            <person name="Wang M."/>
            <person name="Pangilinan J."/>
            <person name="Lipzen A."/>
            <person name="Lesage-Meessen L."/>
            <person name="Navarro D."/>
            <person name="Riley R."/>
            <person name="Grigoriev I.V."/>
            <person name="Zhou S."/>
            <person name="Raouche S."/>
            <person name="Rosso M.N."/>
        </authorList>
    </citation>
    <scope>NUCLEOTIDE SEQUENCE [LARGE SCALE GENOMIC DNA]</scope>
    <source>
        <strain evidence="8 9">BRFM 1820</strain>
    </source>
</reference>
<dbReference type="SUPFAM" id="SSF57701">
    <property type="entry name" value="Zn2/Cys6 DNA-binding domain"/>
    <property type="match status" value="1"/>
</dbReference>
<keyword evidence="4" id="KW-0804">Transcription</keyword>
<dbReference type="InterPro" id="IPR050815">
    <property type="entry name" value="TF_fung"/>
</dbReference>
<keyword evidence="9" id="KW-1185">Reference proteome</keyword>
<dbReference type="Pfam" id="PF00172">
    <property type="entry name" value="Zn_clus"/>
    <property type="match status" value="1"/>
</dbReference>
<dbReference type="GO" id="GO:0005634">
    <property type="term" value="C:nucleus"/>
    <property type="evidence" value="ECO:0007669"/>
    <property type="project" value="UniProtKB-SubCell"/>
</dbReference>
<organism evidence="8 9">
    <name type="scientific">Lentinus brumalis</name>
    <dbReference type="NCBI Taxonomy" id="2498619"/>
    <lineage>
        <taxon>Eukaryota</taxon>
        <taxon>Fungi</taxon>
        <taxon>Dikarya</taxon>
        <taxon>Basidiomycota</taxon>
        <taxon>Agaricomycotina</taxon>
        <taxon>Agaricomycetes</taxon>
        <taxon>Polyporales</taxon>
        <taxon>Polyporaceae</taxon>
        <taxon>Lentinus</taxon>
    </lineage>
</organism>
<dbReference type="EMBL" id="KZ857379">
    <property type="protein sequence ID" value="RDX57182.1"/>
    <property type="molecule type" value="Genomic_DNA"/>
</dbReference>
<dbReference type="OrthoDB" id="2309723at2759"/>
<comment type="subcellular location">
    <subcellularLocation>
        <location evidence="1">Nucleus</location>
    </subcellularLocation>
</comment>
<feature type="domain" description="Zn(2)-C6 fungal-type" evidence="7">
    <location>
        <begin position="25"/>
        <end position="57"/>
    </location>
</feature>
<evidence type="ECO:0000256" key="3">
    <source>
        <dbReference type="ARBA" id="ARBA00023015"/>
    </source>
</evidence>